<proteinExistence type="evidence at protein level"/>
<keyword evidence="8" id="KW-0325">Glycoprotein</keyword>
<evidence type="ECO:0000313" key="14">
    <source>
        <dbReference type="Proteomes" id="UP000000539"/>
    </source>
</evidence>
<reference evidence="13" key="2">
    <citation type="submission" date="2025-08" db="UniProtKB">
        <authorList>
            <consortium name="Ensembl"/>
        </authorList>
    </citation>
    <scope>IDENTIFICATION</scope>
    <source>
        <strain evidence="13">broiler</strain>
    </source>
</reference>
<evidence type="ECO:0007829" key="15">
    <source>
        <dbReference type="PeptideAtlas" id="A0A8V0ZJ91"/>
    </source>
</evidence>
<keyword evidence="10" id="KW-1133">Transmembrane helix</keyword>
<feature type="compositionally biased region" description="Low complexity" evidence="9">
    <location>
        <begin position="20"/>
        <end position="32"/>
    </location>
</feature>
<keyword evidence="3" id="KW-0245">EGF-like domain</keyword>
<evidence type="ECO:0000259" key="12">
    <source>
        <dbReference type="PROSITE" id="PS01186"/>
    </source>
</evidence>
<keyword evidence="5" id="KW-0677">Repeat</keyword>
<feature type="domain" description="EGF-like" evidence="12">
    <location>
        <begin position="198"/>
        <end position="211"/>
    </location>
</feature>
<dbReference type="AlphaFoldDB" id="A0A8V0ZJ91"/>
<evidence type="ECO:0000256" key="1">
    <source>
        <dbReference type="ARBA" id="ARBA00004236"/>
    </source>
</evidence>
<evidence type="ECO:0000256" key="5">
    <source>
        <dbReference type="ARBA" id="ARBA00022737"/>
    </source>
</evidence>
<keyword evidence="15" id="KW-1267">Proteomics identification</keyword>
<dbReference type="GO" id="GO:0005886">
    <property type="term" value="C:plasma membrane"/>
    <property type="evidence" value="ECO:0007669"/>
    <property type="project" value="UniProtKB-SubCell"/>
</dbReference>
<comment type="subcellular location">
    <subcellularLocation>
        <location evidence="1">Cell membrane</location>
    </subcellularLocation>
</comment>
<feature type="compositionally biased region" description="Polar residues" evidence="9">
    <location>
        <begin position="46"/>
        <end position="146"/>
    </location>
</feature>
<keyword evidence="4 11" id="KW-0732">Signal</keyword>
<gene>
    <name evidence="13" type="primary">MUC13</name>
</gene>
<evidence type="ECO:0000313" key="13">
    <source>
        <dbReference type="Ensembl" id="ENSGALP00010028668.1"/>
    </source>
</evidence>
<dbReference type="GeneTree" id="ENSGT00940000154419"/>
<name>A0A8V0ZJ91_CHICK</name>
<reference evidence="13" key="3">
    <citation type="submission" date="2025-09" db="UniProtKB">
        <authorList>
            <consortium name="Ensembl"/>
        </authorList>
    </citation>
    <scope>IDENTIFICATION</scope>
    <source>
        <strain evidence="13">broiler</strain>
    </source>
</reference>
<keyword evidence="10" id="KW-0812">Transmembrane</keyword>
<feature type="signal peptide" evidence="11">
    <location>
        <begin position="1"/>
        <end position="20"/>
    </location>
</feature>
<evidence type="ECO:0000256" key="10">
    <source>
        <dbReference type="SAM" id="Phobius"/>
    </source>
</evidence>
<keyword evidence="14" id="KW-1185">Reference proteome</keyword>
<feature type="compositionally biased region" description="Low complexity" evidence="9">
    <location>
        <begin position="147"/>
        <end position="169"/>
    </location>
</feature>
<evidence type="ECO:0000256" key="8">
    <source>
        <dbReference type="ARBA" id="ARBA00023180"/>
    </source>
</evidence>
<dbReference type="Proteomes" id="UP000000539">
    <property type="component" value="Chromosome 7"/>
</dbReference>
<keyword evidence="6 10" id="KW-0472">Membrane</keyword>
<accession>A0A8V0ZJ91</accession>
<dbReference type="PANTHER" id="PTHR24037">
    <property type="entry name" value="HEART DEVELOPMENT PROTEIN WITH EGF-LIKE DOMAINS 1"/>
    <property type="match status" value="1"/>
</dbReference>
<keyword evidence="2" id="KW-1003">Cell membrane</keyword>
<evidence type="ECO:0000256" key="9">
    <source>
        <dbReference type="SAM" id="MobiDB-lite"/>
    </source>
</evidence>
<feature type="region of interest" description="Disordered" evidence="9">
    <location>
        <begin position="20"/>
        <end position="175"/>
    </location>
</feature>
<sequence length="522" mass="55902">MGRCMFFTVLLCLVLSLSEGTTSTIPESSSTIAAVQPGEGNESEATENSTASPPSPLATGNESKATENSTASPPSPVATGNESARTDNSTVTPSSPVTAGNESAGTENSTATPSSPVTAGNESAGTENSTATTSSPVTAGTENSTVTPSSPVTAGGTSTTTLETSTTSPTPAPEELCKPNPCGGRLSTCVPLNTTHICQCPYGFYYYNNNCYTGKVFPGIITLEQMLSNIDVNSAEYERMVQNITEFFKDAFENMADYKQTVIVKVDFEKIAPGTRSANYLVNVTVMNIFTENTNATYAEVQKAVRTAADNLNYVHQYANTTQCAVYPCDDATTICEDGTYPACVCKKDFTKTAWDTYSCSGCADCSAEANKFCDRQSGIPECKCMDNFKADGGRCVRCPVGYSGENCENNKELILIIVGTVFGAIILCLVVAVSVVSVRAKHSHDPEKKRLIKPGNSNSNNSEETRIFPRVQTTSGHANPGYQPNNPYEVHSSSRGDFVEKDYDDLYEISRQPEGFRMQRR</sequence>
<protein>
    <submittedName>
        <fullName evidence="13">Mucin 13, cell surface associated</fullName>
    </submittedName>
</protein>
<evidence type="ECO:0000256" key="4">
    <source>
        <dbReference type="ARBA" id="ARBA00022729"/>
    </source>
</evidence>
<evidence type="ECO:0000256" key="7">
    <source>
        <dbReference type="ARBA" id="ARBA00023157"/>
    </source>
</evidence>
<feature type="transmembrane region" description="Helical" evidence="10">
    <location>
        <begin position="414"/>
        <end position="441"/>
    </location>
</feature>
<dbReference type="PANTHER" id="PTHR24037:SF10">
    <property type="entry name" value="MUCIN-13"/>
    <property type="match status" value="1"/>
</dbReference>
<evidence type="ECO:0000256" key="2">
    <source>
        <dbReference type="ARBA" id="ARBA00022475"/>
    </source>
</evidence>
<dbReference type="PROSITE" id="PS01186">
    <property type="entry name" value="EGF_2"/>
    <property type="match status" value="1"/>
</dbReference>
<feature type="chain" id="PRO_5036470020" evidence="11">
    <location>
        <begin position="21"/>
        <end position="522"/>
    </location>
</feature>
<feature type="compositionally biased region" description="Polar residues" evidence="9">
    <location>
        <begin position="472"/>
        <end position="492"/>
    </location>
</feature>
<keyword evidence="7" id="KW-1015">Disulfide bond</keyword>
<evidence type="ECO:0000256" key="6">
    <source>
        <dbReference type="ARBA" id="ARBA00023136"/>
    </source>
</evidence>
<dbReference type="OrthoDB" id="8938333at2759"/>
<dbReference type="InterPro" id="IPR000742">
    <property type="entry name" value="EGF"/>
</dbReference>
<organism evidence="13 14">
    <name type="scientific">Gallus gallus</name>
    <name type="common">Chicken</name>
    <dbReference type="NCBI Taxonomy" id="9031"/>
    <lineage>
        <taxon>Eukaryota</taxon>
        <taxon>Metazoa</taxon>
        <taxon>Chordata</taxon>
        <taxon>Craniata</taxon>
        <taxon>Vertebrata</taxon>
        <taxon>Euteleostomi</taxon>
        <taxon>Archelosauria</taxon>
        <taxon>Archosauria</taxon>
        <taxon>Dinosauria</taxon>
        <taxon>Saurischia</taxon>
        <taxon>Theropoda</taxon>
        <taxon>Coelurosauria</taxon>
        <taxon>Aves</taxon>
        <taxon>Neognathae</taxon>
        <taxon>Galloanserae</taxon>
        <taxon>Galliformes</taxon>
        <taxon>Phasianidae</taxon>
        <taxon>Phasianinae</taxon>
        <taxon>Gallus</taxon>
    </lineage>
</organism>
<dbReference type="Ensembl" id="ENSGALT00010048577.1">
    <property type="protein sequence ID" value="ENSGALP00010028668.1"/>
    <property type="gene ID" value="ENSGALG00010020087.1"/>
</dbReference>
<evidence type="ECO:0000256" key="3">
    <source>
        <dbReference type="ARBA" id="ARBA00022536"/>
    </source>
</evidence>
<evidence type="ECO:0000256" key="11">
    <source>
        <dbReference type="SAM" id="SignalP"/>
    </source>
</evidence>
<reference evidence="13" key="1">
    <citation type="submission" date="2020-11" db="EMBL/GenBank/DDBJ databases">
        <title>Gallus gallus (Chicken) genome, bGalGal1, GRCg7b, maternal haplotype autosomes + Z &amp; W.</title>
        <authorList>
            <person name="Warren W."/>
            <person name="Formenti G."/>
            <person name="Fedrigo O."/>
            <person name="Haase B."/>
            <person name="Mountcastle J."/>
            <person name="Balacco J."/>
            <person name="Tracey A."/>
            <person name="Schneider V."/>
            <person name="Okimoto R."/>
            <person name="Cheng H."/>
            <person name="Hawken R."/>
            <person name="Howe K."/>
            <person name="Jarvis E.D."/>
        </authorList>
    </citation>
    <scope>NUCLEOTIDE SEQUENCE [LARGE SCALE GENOMIC DNA]</scope>
    <source>
        <strain evidence="13">Broiler</strain>
    </source>
</reference>
<feature type="region of interest" description="Disordered" evidence="9">
    <location>
        <begin position="445"/>
        <end position="495"/>
    </location>
</feature>